<dbReference type="SUPFAM" id="SSF69304">
    <property type="entry name" value="Tricorn protease N-terminal domain"/>
    <property type="match status" value="2"/>
</dbReference>
<feature type="chain" id="PRO_5032845472" evidence="2">
    <location>
        <begin position="24"/>
        <end position="425"/>
    </location>
</feature>
<protein>
    <submittedName>
        <fullName evidence="4">T9SS type A sorting domain-containing protein</fullName>
    </submittedName>
</protein>
<name>A0A7M2YBU8_9FLAO</name>
<keyword evidence="5" id="KW-1185">Reference proteome</keyword>
<dbReference type="AlphaFoldDB" id="A0A7M2YBU8"/>
<evidence type="ECO:0000256" key="1">
    <source>
        <dbReference type="ARBA" id="ARBA00022729"/>
    </source>
</evidence>
<organism evidence="4 5">
    <name type="scientific">Kaistella flava</name>
    <name type="common">ex Peng et al. 2021</name>
    <dbReference type="NCBI Taxonomy" id="2038776"/>
    <lineage>
        <taxon>Bacteria</taxon>
        <taxon>Pseudomonadati</taxon>
        <taxon>Bacteroidota</taxon>
        <taxon>Flavobacteriia</taxon>
        <taxon>Flavobacteriales</taxon>
        <taxon>Weeksellaceae</taxon>
        <taxon>Chryseobacterium group</taxon>
        <taxon>Kaistella</taxon>
    </lineage>
</organism>
<dbReference type="EMBL" id="CP040442">
    <property type="protein sequence ID" value="QOW11319.1"/>
    <property type="molecule type" value="Genomic_DNA"/>
</dbReference>
<dbReference type="InterPro" id="IPR026444">
    <property type="entry name" value="Secre_tail"/>
</dbReference>
<dbReference type="NCBIfam" id="TIGR04183">
    <property type="entry name" value="Por_Secre_tail"/>
    <property type="match status" value="1"/>
</dbReference>
<evidence type="ECO:0000313" key="5">
    <source>
        <dbReference type="Proteomes" id="UP000594195"/>
    </source>
</evidence>
<reference evidence="4 5" key="1">
    <citation type="submission" date="2019-05" db="EMBL/GenBank/DDBJ databases">
        <title>Chryseobacterium sp. isolated from King George Island, maritime Antarctica.</title>
        <authorList>
            <person name="Peng X."/>
        </authorList>
    </citation>
    <scope>NUCLEOTIDE SEQUENCE [LARGE SCALE GENOMIC DNA]</scope>
    <source>
        <strain evidence="4 5">7-3A</strain>
    </source>
</reference>
<feature type="signal peptide" evidence="2">
    <location>
        <begin position="1"/>
        <end position="23"/>
    </location>
</feature>
<dbReference type="KEGG" id="kfa:Q73A0000_13605"/>
<keyword evidence="1 2" id="KW-0732">Signal</keyword>
<dbReference type="RefSeq" id="WP_193811501.1">
    <property type="nucleotide sequence ID" value="NZ_CP040442.1"/>
</dbReference>
<dbReference type="Proteomes" id="UP000594195">
    <property type="component" value="Chromosome"/>
</dbReference>
<feature type="domain" description="Secretion system C-terminal sorting" evidence="3">
    <location>
        <begin position="356"/>
        <end position="423"/>
    </location>
</feature>
<evidence type="ECO:0000256" key="2">
    <source>
        <dbReference type="SAM" id="SignalP"/>
    </source>
</evidence>
<gene>
    <name evidence="4" type="ORF">Q73A0000_13605</name>
</gene>
<dbReference type="Pfam" id="PF18962">
    <property type="entry name" value="Por_Secre_tail"/>
    <property type="match status" value="1"/>
</dbReference>
<sequence length="425" mass="44975">MKKIYSTMLVLCGLGFASSQVFNTGDYATMDDVSDTGVAVGNVMNVLHVMWNEGTGLVTIGEVTGDEQISGTTSISKDAKYVSGTMVNPDTGKSEMARYNTTTGTWTYLGTINPDGDGTSAWGMTSDGSAIVGLGFVSGWEAHAMKWTQATGIVDLGSTTPTRSSRANAISDDGTVIVGWQDDDYGDRFAVYWKDNVQSFIQKENSSFTGEGQAVTPDGNTIVGTSEEEEGAFVWNAADGYISIKHPDPMYIGGASGVSDDGKTVIGYFRPWGAPATSGEGFIWTKETGRINLNDYVASLGYDDLGMTFALPLGISPNGQYIAGLGTSGNGLSGFVIKLPTNLATAVAQNKSKVGIYPNPVKNIVTITNADKLTNVEVYNAAGQKVKSSEVLKNNQLDLSGLSKGAYILKINNAGKTETIKFIKE</sequence>
<evidence type="ECO:0000259" key="3">
    <source>
        <dbReference type="Pfam" id="PF18962"/>
    </source>
</evidence>
<proteinExistence type="predicted"/>
<accession>A0A7M2YBU8</accession>
<evidence type="ECO:0000313" key="4">
    <source>
        <dbReference type="EMBL" id="QOW11319.1"/>
    </source>
</evidence>